<comment type="caution">
    <text evidence="1">The sequence shown here is derived from an EMBL/GenBank/DDBJ whole genome shotgun (WGS) entry which is preliminary data.</text>
</comment>
<dbReference type="EMBL" id="LATX01000015">
    <property type="protein sequence ID" value="KTB47406.1"/>
    <property type="molecule type" value="Genomic_DNA"/>
</dbReference>
<evidence type="ECO:0000313" key="1">
    <source>
        <dbReference type="EMBL" id="KTB47406.1"/>
    </source>
</evidence>
<reference evidence="1 2" key="1">
    <citation type="submission" date="2015-12" db="EMBL/GenBank/DDBJ databases">
        <title>Draft genome sequence of Moniliophthora roreri, the causal agent of frosty pod rot of cacao.</title>
        <authorList>
            <person name="Aime M.C."/>
            <person name="Diaz-Valderrama J.R."/>
            <person name="Kijpornyongpan T."/>
            <person name="Phillips-Mora W."/>
        </authorList>
    </citation>
    <scope>NUCLEOTIDE SEQUENCE [LARGE SCALE GENOMIC DNA]</scope>
    <source>
        <strain evidence="1 2">MCA 2952</strain>
    </source>
</reference>
<dbReference type="Proteomes" id="UP000054988">
    <property type="component" value="Unassembled WGS sequence"/>
</dbReference>
<sequence>MRMKLHQRGVEDVLSAGRSVRFLFNLARKKMAGWRLVFLSVLSKR</sequence>
<gene>
    <name evidence="1" type="ORF">WG66_15</name>
</gene>
<proteinExistence type="predicted"/>
<name>A0A0W0GFS1_MONRR</name>
<accession>A0A0W0GFS1</accession>
<dbReference type="AlphaFoldDB" id="A0A0W0GFS1"/>
<protein>
    <submittedName>
        <fullName evidence="1">Uncharacterized protein</fullName>
    </submittedName>
</protein>
<evidence type="ECO:0000313" key="2">
    <source>
        <dbReference type="Proteomes" id="UP000054988"/>
    </source>
</evidence>
<organism evidence="1 2">
    <name type="scientific">Moniliophthora roreri</name>
    <name type="common">Frosty pod rot fungus</name>
    <name type="synonym">Monilia roreri</name>
    <dbReference type="NCBI Taxonomy" id="221103"/>
    <lineage>
        <taxon>Eukaryota</taxon>
        <taxon>Fungi</taxon>
        <taxon>Dikarya</taxon>
        <taxon>Basidiomycota</taxon>
        <taxon>Agaricomycotina</taxon>
        <taxon>Agaricomycetes</taxon>
        <taxon>Agaricomycetidae</taxon>
        <taxon>Agaricales</taxon>
        <taxon>Marasmiineae</taxon>
        <taxon>Marasmiaceae</taxon>
        <taxon>Moniliophthora</taxon>
    </lineage>
</organism>